<dbReference type="OrthoDB" id="9761012at2"/>
<gene>
    <name evidence="10" type="ORF">CJ671_03555</name>
</gene>
<sequence length="1048" mass="122753">MSMFQKSIINSVKQDETKVALRWASFQKFLEKVEYIKTVKEEKYQDGFLVDIFENCLGYTLDMTNPKSFNLEREKKNETDGKKADGVIYVNEKVVGVIELKAQDTKNLDKIETQAFNYHASHSNSKYIIISNFDELRFYVDKKTAYEKFNLFTLNYEEFKKLHLLISYESIKDDVPLKLKEKTNSFEQDISKKLYKDFSNFRTALFENIVKNNLGNEALIPSVLNSEALNQQTLLRLTQKLCDRIIFILFAEDRTLLRTNTIREIREEFINQKFTNYTLYDIYKFYFDAINKGNDKLQIPQYNGGLFATDELLDSLIIDDFILNDNVQILSNYDFASEISVNILGHIFEQSLTDLEELQANIDNVNFDKTKSKRKKDGVFYTPEYITRYIVENTLGKMCSEKREELLIGSETLVSPSNPKKLTKQEQQTKDNLQEYKNWLLNLKILDPACGSGAFLNQALEYLISEHKNLQNDLALMGDLFASYMVEEEILEHNLYGVDINEDAVEIAKLSLWLRTAKRGRPLTKLADKIVCANSLLEMPFSENSFDVVIGNPPYVRVQGLKSNYENEAKLYEEKFVSATGNYDLYVLFMEQSFKMLNQKGKLSYILPHKFLISDFGSGIRGFLSENKAVESLLHFGSEMVFEDASTYTCIINLSHNNKKLDFKSISPNDIFNPFEYDSISYENLNSDKWNLSSNDITKVLEKINLQPLRVKDVFAKIFQGAKTGSDDIFLLLSTEKGFYSKALNKIVEVEKDLLKPMLKGEDISRYKNLKNRYFVIFPYILEDGKAKPMSEDFIKDNYPKGYEYLKENEEFLRGREKRRFDNPKDWFLFSRNQGINYFHYHKIIIQELSFGSNLTYDNVGMCHAGQYSMVKKKEIKEDDKFYLTLLNSSLMWFFIKNTSTEFRGGYFAYQTKYIEPFPLPKLDSLEKQEPFIQKADLMLELNKKLQELKQNFINELNLEKIPTKLQKFEELDFDDFVKEYAKAKKLKFADKLEERNFKNEWQRLFENDKKEVLEIQNQINITDKEIDQMVYKLYDLTPDEIKIVEGL</sequence>
<dbReference type="GO" id="GO:0032259">
    <property type="term" value="P:methylation"/>
    <property type="evidence" value="ECO:0007669"/>
    <property type="project" value="UniProtKB-KW"/>
</dbReference>
<feature type="domain" description="Type II methyltransferase M.TaqI-like" evidence="8">
    <location>
        <begin position="493"/>
        <end position="642"/>
    </location>
</feature>
<dbReference type="GO" id="GO:0004519">
    <property type="term" value="F:endonuclease activity"/>
    <property type="evidence" value="ECO:0007669"/>
    <property type="project" value="UniProtKB-KW"/>
</dbReference>
<keyword evidence="3" id="KW-0808">Transferase</keyword>
<keyword evidence="4" id="KW-0949">S-adenosyl-L-methionine</keyword>
<dbReference type="PRINTS" id="PR00507">
    <property type="entry name" value="N12N6MTFRASE"/>
</dbReference>
<evidence type="ECO:0000256" key="3">
    <source>
        <dbReference type="ARBA" id="ARBA00022679"/>
    </source>
</evidence>
<organism evidence="10 11">
    <name type="scientific">Aliarcobacter cryaerophilus</name>
    <dbReference type="NCBI Taxonomy" id="28198"/>
    <lineage>
        <taxon>Bacteria</taxon>
        <taxon>Pseudomonadati</taxon>
        <taxon>Campylobacterota</taxon>
        <taxon>Epsilonproteobacteria</taxon>
        <taxon>Campylobacterales</taxon>
        <taxon>Arcobacteraceae</taxon>
        <taxon>Aliarcobacter</taxon>
    </lineage>
</organism>
<dbReference type="PROSITE" id="PS00092">
    <property type="entry name" value="N6_MTASE"/>
    <property type="match status" value="1"/>
</dbReference>
<evidence type="ECO:0000256" key="5">
    <source>
        <dbReference type="ARBA" id="ARBA00022747"/>
    </source>
</evidence>
<dbReference type="GO" id="GO:0003677">
    <property type="term" value="F:DNA binding"/>
    <property type="evidence" value="ECO:0007669"/>
    <property type="project" value="UniProtKB-KW"/>
</dbReference>
<protein>
    <recommendedName>
        <fullName evidence="1">site-specific DNA-methyltransferase (adenine-specific)</fullName>
        <ecNumber evidence="1">2.1.1.72</ecNumber>
    </recommendedName>
</protein>
<dbReference type="Pfam" id="PF07669">
    <property type="entry name" value="Eco57I"/>
    <property type="match status" value="1"/>
</dbReference>
<dbReference type="RefSeq" id="WP_105911353.1">
    <property type="nucleotide sequence ID" value="NZ_NXGH01000007.1"/>
</dbReference>
<evidence type="ECO:0000313" key="10">
    <source>
        <dbReference type="EMBL" id="PRM90199.1"/>
    </source>
</evidence>
<dbReference type="AlphaFoldDB" id="A0A2S9SUL2"/>
<dbReference type="EMBL" id="NXGH01000007">
    <property type="protein sequence ID" value="PRM90199.1"/>
    <property type="molecule type" value="Genomic_DNA"/>
</dbReference>
<dbReference type="SUPFAM" id="SSF53335">
    <property type="entry name" value="S-adenosyl-L-methionine-dependent methyltransferases"/>
    <property type="match status" value="1"/>
</dbReference>
<feature type="domain" description="TaqI-like C-terminal specificity" evidence="9">
    <location>
        <begin position="756"/>
        <end position="920"/>
    </location>
</feature>
<dbReference type="Proteomes" id="UP000238649">
    <property type="component" value="Unassembled WGS sequence"/>
</dbReference>
<dbReference type="EC" id="2.1.1.72" evidence="1"/>
<evidence type="ECO:0000256" key="6">
    <source>
        <dbReference type="ARBA" id="ARBA00023125"/>
    </source>
</evidence>
<dbReference type="InterPro" id="IPR050953">
    <property type="entry name" value="N4_N6_ade-DNA_methylase"/>
</dbReference>
<comment type="caution">
    <text evidence="10">The sequence shown here is derived from an EMBL/GenBank/DDBJ whole genome shotgun (WGS) entry which is preliminary data.</text>
</comment>
<proteinExistence type="predicted"/>
<keyword evidence="10" id="KW-0378">Hydrolase</keyword>
<evidence type="ECO:0000256" key="1">
    <source>
        <dbReference type="ARBA" id="ARBA00011900"/>
    </source>
</evidence>
<dbReference type="GO" id="GO:0009007">
    <property type="term" value="F:site-specific DNA-methyltransferase (adenine-specific) activity"/>
    <property type="evidence" value="ECO:0007669"/>
    <property type="project" value="UniProtKB-EC"/>
</dbReference>
<dbReference type="PANTHER" id="PTHR33841:SF1">
    <property type="entry name" value="DNA METHYLTRANSFERASE A"/>
    <property type="match status" value="1"/>
</dbReference>
<dbReference type="Gene3D" id="3.40.50.150">
    <property type="entry name" value="Vaccinia Virus protein VP39"/>
    <property type="match status" value="1"/>
</dbReference>
<dbReference type="InterPro" id="IPR025931">
    <property type="entry name" value="TaqI_C"/>
</dbReference>
<keyword evidence="6" id="KW-0238">DNA-binding</keyword>
<dbReference type="InterPro" id="IPR002052">
    <property type="entry name" value="DNA_methylase_N6_adenine_CS"/>
</dbReference>
<evidence type="ECO:0000256" key="2">
    <source>
        <dbReference type="ARBA" id="ARBA00022603"/>
    </source>
</evidence>
<keyword evidence="10" id="KW-0540">Nuclease</keyword>
<evidence type="ECO:0000259" key="8">
    <source>
        <dbReference type="Pfam" id="PF07669"/>
    </source>
</evidence>
<dbReference type="Pfam" id="PF12950">
    <property type="entry name" value="TaqI_C"/>
    <property type="match status" value="1"/>
</dbReference>
<evidence type="ECO:0000259" key="9">
    <source>
        <dbReference type="Pfam" id="PF12950"/>
    </source>
</evidence>
<dbReference type="InterPro" id="IPR011639">
    <property type="entry name" value="MethylTrfase_TaqI-like_dom"/>
</dbReference>
<comment type="catalytic activity">
    <reaction evidence="7">
        <text>a 2'-deoxyadenosine in DNA + S-adenosyl-L-methionine = an N(6)-methyl-2'-deoxyadenosine in DNA + S-adenosyl-L-homocysteine + H(+)</text>
        <dbReference type="Rhea" id="RHEA:15197"/>
        <dbReference type="Rhea" id="RHEA-COMP:12418"/>
        <dbReference type="Rhea" id="RHEA-COMP:12419"/>
        <dbReference type="ChEBI" id="CHEBI:15378"/>
        <dbReference type="ChEBI" id="CHEBI:57856"/>
        <dbReference type="ChEBI" id="CHEBI:59789"/>
        <dbReference type="ChEBI" id="CHEBI:90615"/>
        <dbReference type="ChEBI" id="CHEBI:90616"/>
        <dbReference type="EC" id="2.1.1.72"/>
    </reaction>
</comment>
<dbReference type="CDD" id="cd02440">
    <property type="entry name" value="AdoMet_MTases"/>
    <property type="match status" value="1"/>
</dbReference>
<dbReference type="InterPro" id="IPR029063">
    <property type="entry name" value="SAM-dependent_MTases_sf"/>
</dbReference>
<evidence type="ECO:0000256" key="4">
    <source>
        <dbReference type="ARBA" id="ARBA00022691"/>
    </source>
</evidence>
<dbReference type="GO" id="GO:0009307">
    <property type="term" value="P:DNA restriction-modification system"/>
    <property type="evidence" value="ECO:0007669"/>
    <property type="project" value="UniProtKB-KW"/>
</dbReference>
<accession>A0A2S9SUL2</accession>
<evidence type="ECO:0000313" key="11">
    <source>
        <dbReference type="Proteomes" id="UP000238649"/>
    </source>
</evidence>
<keyword evidence="5" id="KW-0680">Restriction system</keyword>
<keyword evidence="10" id="KW-0255">Endonuclease</keyword>
<keyword evidence="2" id="KW-0489">Methyltransferase</keyword>
<name>A0A2S9SUL2_9BACT</name>
<reference evidence="10 11" key="1">
    <citation type="submission" date="2017-09" db="EMBL/GenBank/DDBJ databases">
        <title>Reassesment of A. cryaerophilus.</title>
        <authorList>
            <person name="Perez-Cataluna A."/>
            <person name="Collado L."/>
            <person name="Salgado O."/>
            <person name="Lefinanco V."/>
            <person name="Figueras M.J."/>
        </authorList>
    </citation>
    <scope>NUCLEOTIDE SEQUENCE [LARGE SCALE GENOMIC DNA]</scope>
    <source>
        <strain evidence="10 11">LMG 9871</strain>
    </source>
</reference>
<evidence type="ECO:0000256" key="7">
    <source>
        <dbReference type="ARBA" id="ARBA00047942"/>
    </source>
</evidence>
<dbReference type="PANTHER" id="PTHR33841">
    <property type="entry name" value="DNA METHYLTRANSFERASE YEEA-RELATED"/>
    <property type="match status" value="1"/>
</dbReference>